<evidence type="ECO:0000313" key="2">
    <source>
        <dbReference type="Proteomes" id="UP000188605"/>
    </source>
</evidence>
<sequence length="133" mass="15554">MAFYDGNTFIGLTYLISTAYKVYILYLAMDTNVRSKGYGSHVLDIIKQRYNDKTVFLSIEEVSEKYKDFSIRKRRLEFYLKNGFVKNDYSLKELGQLLETMSFNGLADKDDFIDTFTILAKPLPKFVIKQLIK</sequence>
<evidence type="ECO:0000313" key="1">
    <source>
        <dbReference type="EMBL" id="ONI42928.1"/>
    </source>
</evidence>
<proteinExistence type="predicted"/>
<organism evidence="1 2">
    <name type="scientific">Candidatus Epulonipiscium fishelsonii</name>
    <dbReference type="NCBI Taxonomy" id="77094"/>
    <lineage>
        <taxon>Bacteria</taxon>
        <taxon>Bacillati</taxon>
        <taxon>Bacillota</taxon>
        <taxon>Clostridia</taxon>
        <taxon>Lachnospirales</taxon>
        <taxon>Lachnospiraceae</taxon>
        <taxon>Candidatus Epulonipiscium</taxon>
    </lineage>
</organism>
<name>A0ACC8XGU4_9FIRM</name>
<comment type="caution">
    <text evidence="1">The sequence shown here is derived from an EMBL/GenBank/DDBJ whole genome shotgun (WGS) entry which is preliminary data.</text>
</comment>
<dbReference type="Proteomes" id="UP000188605">
    <property type="component" value="Unassembled WGS sequence"/>
</dbReference>
<keyword evidence="2" id="KW-1185">Reference proteome</keyword>
<reference evidence="1" key="1">
    <citation type="submission" date="2016-08" db="EMBL/GenBank/DDBJ databases">
        <authorList>
            <person name="Ngugi D.K."/>
            <person name="Miyake S."/>
            <person name="Stingl U."/>
        </authorList>
    </citation>
    <scope>NUCLEOTIDE SEQUENCE</scope>
    <source>
        <strain evidence="1">SCG-B11WGA-EpuloA1</strain>
    </source>
</reference>
<dbReference type="EMBL" id="LJDB01000003">
    <property type="protein sequence ID" value="ONI42928.1"/>
    <property type="molecule type" value="Genomic_DNA"/>
</dbReference>
<gene>
    <name evidence="1" type="ORF">AN396_12900</name>
</gene>
<accession>A0ACC8XGU4</accession>
<protein>
    <submittedName>
        <fullName evidence="1">Uncharacterized protein</fullName>
    </submittedName>
</protein>